<dbReference type="SUPFAM" id="SSF52317">
    <property type="entry name" value="Class I glutamine amidotransferase-like"/>
    <property type="match status" value="1"/>
</dbReference>
<evidence type="ECO:0000259" key="1">
    <source>
        <dbReference type="Pfam" id="PF00117"/>
    </source>
</evidence>
<dbReference type="PROSITE" id="PS51273">
    <property type="entry name" value="GATASE_TYPE_1"/>
    <property type="match status" value="1"/>
</dbReference>
<keyword evidence="3" id="KW-1185">Reference proteome</keyword>
<dbReference type="Proteomes" id="UP000503096">
    <property type="component" value="Chromosome"/>
</dbReference>
<dbReference type="GO" id="GO:0005829">
    <property type="term" value="C:cytosol"/>
    <property type="evidence" value="ECO:0007669"/>
    <property type="project" value="TreeGrafter"/>
</dbReference>
<protein>
    <recommendedName>
        <fullName evidence="1">Glutamine amidotransferase domain-containing protein</fullName>
    </recommendedName>
</protein>
<gene>
    <name evidence="2" type="ORF">DSM104440_03236</name>
</gene>
<proteinExistence type="predicted"/>
<dbReference type="Pfam" id="PF00117">
    <property type="entry name" value="GATase"/>
    <property type="match status" value="1"/>
</dbReference>
<dbReference type="PANTHER" id="PTHR42695:SF5">
    <property type="entry name" value="GLUTAMINE AMIDOTRANSFERASE YLR126C-RELATED"/>
    <property type="match status" value="1"/>
</dbReference>
<dbReference type="InterPro" id="IPR044992">
    <property type="entry name" value="ChyE-like"/>
</dbReference>
<reference evidence="2 3" key="1">
    <citation type="submission" date="2020-04" db="EMBL/GenBank/DDBJ databases">
        <title>Usitatibacter rugosus gen. nov., sp. nov. and Usitatibacter palustris sp. nov., novel members of Usitatibacteraceae fam. nov. within the order Nitrosomonadales isolated from soil.</title>
        <authorList>
            <person name="Huber K.J."/>
            <person name="Neumann-Schaal M."/>
            <person name="Geppert A."/>
            <person name="Luckner M."/>
            <person name="Wanner G."/>
            <person name="Overmann J."/>
        </authorList>
    </citation>
    <scope>NUCLEOTIDE SEQUENCE [LARGE SCALE GENOMIC DNA]</scope>
    <source>
        <strain evidence="2 3">Swamp67</strain>
    </source>
</reference>
<evidence type="ECO:0000313" key="3">
    <source>
        <dbReference type="Proteomes" id="UP000503096"/>
    </source>
</evidence>
<dbReference type="KEGG" id="upl:DSM104440_03236"/>
<evidence type="ECO:0000313" key="2">
    <source>
        <dbReference type="EMBL" id="QJR16402.1"/>
    </source>
</evidence>
<dbReference type="InParanoid" id="A0A6M4HB21"/>
<dbReference type="PANTHER" id="PTHR42695">
    <property type="entry name" value="GLUTAMINE AMIDOTRANSFERASE YLR126C-RELATED"/>
    <property type="match status" value="1"/>
</dbReference>
<accession>A0A6M4HB21</accession>
<dbReference type="InterPro" id="IPR017926">
    <property type="entry name" value="GATASE"/>
</dbReference>
<feature type="domain" description="Glutamine amidotransferase" evidence="1">
    <location>
        <begin position="45"/>
        <end position="180"/>
    </location>
</feature>
<dbReference type="RefSeq" id="WP_171164464.1">
    <property type="nucleotide sequence ID" value="NZ_CP053073.1"/>
</dbReference>
<dbReference type="InterPro" id="IPR029062">
    <property type="entry name" value="Class_I_gatase-like"/>
</dbReference>
<organism evidence="2 3">
    <name type="scientific">Usitatibacter palustris</name>
    <dbReference type="NCBI Taxonomy" id="2732487"/>
    <lineage>
        <taxon>Bacteria</taxon>
        <taxon>Pseudomonadati</taxon>
        <taxon>Pseudomonadota</taxon>
        <taxon>Betaproteobacteria</taxon>
        <taxon>Nitrosomonadales</taxon>
        <taxon>Usitatibacteraceae</taxon>
        <taxon>Usitatibacter</taxon>
    </lineage>
</organism>
<dbReference type="Gene3D" id="3.40.50.880">
    <property type="match status" value="1"/>
</dbReference>
<dbReference type="CDD" id="cd01741">
    <property type="entry name" value="GATase1_1"/>
    <property type="match status" value="1"/>
</dbReference>
<dbReference type="EMBL" id="CP053073">
    <property type="protein sequence ID" value="QJR16402.1"/>
    <property type="molecule type" value="Genomic_DNA"/>
</dbReference>
<name>A0A6M4HB21_9PROT</name>
<sequence>MKPVVIFRHARTEGPGHFATFLDANRLPWRLVKLDEGEAVPASSEAFAGMGFMGGPMSANDELPWTQPVLALMRDAVARKVPVIGHCLGGQLLARALGAEVRVNPVKEIGWNRVEVEDKPLAKDWFGADLTEFVTFQWHGDTFAIPATGERILRGTHCPNQAYVVDDRHLGLQCHVEMTPEMIRSWCETGESEVREARTSPAVQDVATMQAQMPARLPALNDVAQRLYRRWITKLVR</sequence>
<dbReference type="AlphaFoldDB" id="A0A6M4HB21"/>